<sequence>MSDFLAPRAACNFAAPVEYRRPPSRACLGPQAETSPNLYNVRERNSVNASPGPHATYSAENKYSWNPYYSPATEGGARASRSFPEECNAISPCGPCPIAITPLQGRCMARCGRVSSSPAESPVHSFACETPTMMSGLELSPHFSSVPSEGGPAALIAGIHAIDDNAIVGSTCGSHLDNMPYSFLPYAPIQPVGESCPFNDLGAKENVAFDLVGATGAETPQGQRYFAPLFLPHSQQNASSYPYFMEPGSLQLAPGHSASTRTSLLRFSKMLPPPVRWDAAGVLERDNPQLPLSVLYAPACRWYKHLLSLQGEGFPSWLGSSCGLSVSGKGSYAELEMPCPAPPNEAEQDANNMRMWLKKCNEWWDKYFSDKSRHGDRRRNGGGRPKLRPRGNSYQYHTSY</sequence>
<gene>
    <name evidence="2" type="ORF">Tco025E_07258</name>
</gene>
<keyword evidence="3" id="KW-1185">Reference proteome</keyword>
<accession>A0A3R7L5D3</accession>
<dbReference type="OrthoDB" id="242016at2759"/>
<proteinExistence type="predicted"/>
<reference evidence="2 3" key="1">
    <citation type="journal article" date="2018" name="BMC Genomics">
        <title>Genomic comparison of Trypanosoma conorhini and Trypanosoma rangeli to Trypanosoma cruzi strains of high and low virulence.</title>
        <authorList>
            <person name="Bradwell K.R."/>
            <person name="Koparde V.N."/>
            <person name="Matveyev A.V."/>
            <person name="Serrano M.G."/>
            <person name="Alves J.M."/>
            <person name="Parikh H."/>
            <person name="Huang B."/>
            <person name="Lee V."/>
            <person name="Espinosa-Alvarez O."/>
            <person name="Ortiz P.A."/>
            <person name="Costa-Martins A.G."/>
            <person name="Teixeira M.M."/>
            <person name="Buck G.A."/>
        </authorList>
    </citation>
    <scope>NUCLEOTIDE SEQUENCE [LARGE SCALE GENOMIC DNA]</scope>
    <source>
        <strain evidence="2 3">025E</strain>
    </source>
</reference>
<evidence type="ECO:0000256" key="1">
    <source>
        <dbReference type="SAM" id="MobiDB-lite"/>
    </source>
</evidence>
<protein>
    <submittedName>
        <fullName evidence="2">Uncharacterized protein</fullName>
    </submittedName>
</protein>
<evidence type="ECO:0000313" key="2">
    <source>
        <dbReference type="EMBL" id="RNF07958.1"/>
    </source>
</evidence>
<feature type="compositionally biased region" description="Basic residues" evidence="1">
    <location>
        <begin position="374"/>
        <end position="389"/>
    </location>
</feature>
<dbReference type="Proteomes" id="UP000284403">
    <property type="component" value="Unassembled WGS sequence"/>
</dbReference>
<dbReference type="GeneID" id="40320869"/>
<dbReference type="RefSeq" id="XP_029225751.1">
    <property type="nucleotide sequence ID" value="XM_029374124.1"/>
</dbReference>
<evidence type="ECO:0000313" key="3">
    <source>
        <dbReference type="Proteomes" id="UP000284403"/>
    </source>
</evidence>
<dbReference type="EMBL" id="MKKU01000550">
    <property type="protein sequence ID" value="RNF07958.1"/>
    <property type="molecule type" value="Genomic_DNA"/>
</dbReference>
<feature type="region of interest" description="Disordered" evidence="1">
    <location>
        <begin position="372"/>
        <end position="400"/>
    </location>
</feature>
<name>A0A3R7L5D3_9TRYP</name>
<comment type="caution">
    <text evidence="2">The sequence shown here is derived from an EMBL/GenBank/DDBJ whole genome shotgun (WGS) entry which is preliminary data.</text>
</comment>
<dbReference type="AlphaFoldDB" id="A0A3R7L5D3"/>
<organism evidence="2 3">
    <name type="scientific">Trypanosoma conorhini</name>
    <dbReference type="NCBI Taxonomy" id="83891"/>
    <lineage>
        <taxon>Eukaryota</taxon>
        <taxon>Discoba</taxon>
        <taxon>Euglenozoa</taxon>
        <taxon>Kinetoplastea</taxon>
        <taxon>Metakinetoplastina</taxon>
        <taxon>Trypanosomatida</taxon>
        <taxon>Trypanosomatidae</taxon>
        <taxon>Trypanosoma</taxon>
    </lineage>
</organism>